<dbReference type="InterPro" id="IPR020806">
    <property type="entry name" value="PKS_PP-bd"/>
</dbReference>
<evidence type="ECO:0000256" key="4">
    <source>
        <dbReference type="ARBA" id="ARBA00022553"/>
    </source>
</evidence>
<dbReference type="PANTHER" id="PTHR45527:SF10">
    <property type="entry name" value="PYOCHELIN SYNTHASE PCHF"/>
    <property type="match status" value="1"/>
</dbReference>
<dbReference type="PANTHER" id="PTHR45527">
    <property type="entry name" value="NONRIBOSOMAL PEPTIDE SYNTHETASE"/>
    <property type="match status" value="1"/>
</dbReference>
<keyword evidence="4" id="KW-0597">Phosphoprotein</keyword>
<dbReference type="SUPFAM" id="SSF52777">
    <property type="entry name" value="CoA-dependent acyltransferases"/>
    <property type="match status" value="4"/>
</dbReference>
<dbReference type="Gene3D" id="1.10.1200.10">
    <property type="entry name" value="ACP-like"/>
    <property type="match status" value="3"/>
</dbReference>
<dbReference type="InterPro" id="IPR000873">
    <property type="entry name" value="AMP-dep_synth/lig_dom"/>
</dbReference>
<dbReference type="GO" id="GO:0017000">
    <property type="term" value="P:antibiotic biosynthetic process"/>
    <property type="evidence" value="ECO:0007669"/>
    <property type="project" value="UniProtKB-KW"/>
</dbReference>
<dbReference type="Pfam" id="PF00668">
    <property type="entry name" value="Condensation"/>
    <property type="match status" value="2"/>
</dbReference>
<comment type="similarity">
    <text evidence="2">Belongs to the ATP-dependent AMP-binding enzyme family.</text>
</comment>
<dbReference type="FunFam" id="3.40.50.12780:FF:000012">
    <property type="entry name" value="Non-ribosomal peptide synthetase"/>
    <property type="match status" value="1"/>
</dbReference>
<dbReference type="Gene3D" id="3.30.559.10">
    <property type="entry name" value="Chloramphenicol acetyltransferase-like domain"/>
    <property type="match status" value="2"/>
</dbReference>
<dbReference type="Pfam" id="PF08242">
    <property type="entry name" value="Methyltransf_12"/>
    <property type="match status" value="1"/>
</dbReference>
<organism evidence="9 10">
    <name type="scientific">Blautia obeum</name>
    <dbReference type="NCBI Taxonomy" id="40520"/>
    <lineage>
        <taxon>Bacteria</taxon>
        <taxon>Bacillati</taxon>
        <taxon>Bacillota</taxon>
        <taxon>Clostridia</taxon>
        <taxon>Lachnospirales</taxon>
        <taxon>Lachnospiraceae</taxon>
        <taxon>Blautia</taxon>
    </lineage>
</organism>
<dbReference type="RefSeq" id="WP_118037245.1">
    <property type="nucleotide sequence ID" value="NZ_QRYY01000014.1"/>
</dbReference>
<feature type="domain" description="Carrier" evidence="8">
    <location>
        <begin position="1423"/>
        <end position="1498"/>
    </location>
</feature>
<dbReference type="GO" id="GO:0043041">
    <property type="term" value="P:amino acid activation for nonribosomal peptide biosynthetic process"/>
    <property type="evidence" value="ECO:0007669"/>
    <property type="project" value="TreeGrafter"/>
</dbReference>
<dbReference type="SUPFAM" id="SSF56801">
    <property type="entry name" value="Acetyl-CoA synthetase-like"/>
    <property type="match status" value="2"/>
</dbReference>
<dbReference type="Gene3D" id="3.40.50.12780">
    <property type="entry name" value="N-terminal domain of ligase-like"/>
    <property type="match status" value="2"/>
</dbReference>
<dbReference type="InterPro" id="IPR023213">
    <property type="entry name" value="CAT-like_dom_sf"/>
</dbReference>
<dbReference type="InterPro" id="IPR045851">
    <property type="entry name" value="AMP-bd_C_sf"/>
</dbReference>
<dbReference type="FunFam" id="1.10.1200.10:FF:000005">
    <property type="entry name" value="Nonribosomal peptide synthetase 1"/>
    <property type="match status" value="1"/>
</dbReference>
<dbReference type="NCBIfam" id="NF003417">
    <property type="entry name" value="PRK04813.1"/>
    <property type="match status" value="4"/>
</dbReference>
<dbReference type="FunFam" id="3.30.559.10:FF:000023">
    <property type="entry name" value="Non-ribosomal peptide synthetase"/>
    <property type="match status" value="2"/>
</dbReference>
<dbReference type="Gene3D" id="3.30.300.30">
    <property type="match status" value="4"/>
</dbReference>
<evidence type="ECO:0000256" key="1">
    <source>
        <dbReference type="ARBA" id="ARBA00001957"/>
    </source>
</evidence>
<evidence type="ECO:0000256" key="7">
    <source>
        <dbReference type="ARBA" id="ARBA00023194"/>
    </source>
</evidence>
<evidence type="ECO:0000256" key="2">
    <source>
        <dbReference type="ARBA" id="ARBA00006432"/>
    </source>
</evidence>
<feature type="domain" description="Carrier" evidence="8">
    <location>
        <begin position="1"/>
        <end position="72"/>
    </location>
</feature>
<dbReference type="GO" id="GO:0005737">
    <property type="term" value="C:cytoplasm"/>
    <property type="evidence" value="ECO:0007669"/>
    <property type="project" value="TreeGrafter"/>
</dbReference>
<dbReference type="SMART" id="SM00823">
    <property type="entry name" value="PKS_PP"/>
    <property type="match status" value="2"/>
</dbReference>
<dbReference type="GO" id="GO:0008610">
    <property type="term" value="P:lipid biosynthetic process"/>
    <property type="evidence" value="ECO:0007669"/>
    <property type="project" value="UniProtKB-ARBA"/>
</dbReference>
<dbReference type="InterPro" id="IPR001242">
    <property type="entry name" value="Condensation_dom"/>
</dbReference>
<proteinExistence type="inferred from homology"/>
<keyword evidence="7" id="KW-0045">Antibiotic biosynthesis</keyword>
<dbReference type="InterPro" id="IPR042099">
    <property type="entry name" value="ANL_N_sf"/>
</dbReference>
<comment type="cofactor">
    <cofactor evidence="1">
        <name>pantetheine 4'-phosphate</name>
        <dbReference type="ChEBI" id="CHEBI:47942"/>
    </cofactor>
</comment>
<dbReference type="CDD" id="cd19535">
    <property type="entry name" value="Cyc_NRPS"/>
    <property type="match status" value="2"/>
</dbReference>
<dbReference type="InterPro" id="IPR029063">
    <property type="entry name" value="SAM-dependent_MTases_sf"/>
</dbReference>
<dbReference type="GO" id="GO:0031177">
    <property type="term" value="F:phosphopantetheine binding"/>
    <property type="evidence" value="ECO:0007669"/>
    <property type="project" value="InterPro"/>
</dbReference>
<accession>A0A395X2Y9</accession>
<keyword evidence="3" id="KW-0596">Phosphopantetheine</keyword>
<evidence type="ECO:0000313" key="10">
    <source>
        <dbReference type="Proteomes" id="UP000265828"/>
    </source>
</evidence>
<dbReference type="FunFam" id="3.30.559.30:FF:000006">
    <property type="entry name" value="Yersiniabactin polyketide/non-ribosomal peptide synthetase"/>
    <property type="match status" value="1"/>
</dbReference>
<evidence type="ECO:0000256" key="6">
    <source>
        <dbReference type="ARBA" id="ARBA00022737"/>
    </source>
</evidence>
<evidence type="ECO:0000256" key="3">
    <source>
        <dbReference type="ARBA" id="ARBA00022450"/>
    </source>
</evidence>
<dbReference type="Pfam" id="PF00501">
    <property type="entry name" value="AMP-binding"/>
    <property type="match status" value="2"/>
</dbReference>
<dbReference type="NCBIfam" id="TIGR01733">
    <property type="entry name" value="AA-adenyl-dom"/>
    <property type="match status" value="2"/>
</dbReference>
<dbReference type="SUPFAM" id="SSF47336">
    <property type="entry name" value="ACP-like"/>
    <property type="match status" value="3"/>
</dbReference>
<evidence type="ECO:0000313" key="9">
    <source>
        <dbReference type="EMBL" id="RGV60657.1"/>
    </source>
</evidence>
<dbReference type="PROSITE" id="PS00455">
    <property type="entry name" value="AMP_BINDING"/>
    <property type="match status" value="2"/>
</dbReference>
<feature type="domain" description="Carrier" evidence="8">
    <location>
        <begin position="2856"/>
        <end position="2931"/>
    </location>
</feature>
<protein>
    <submittedName>
        <fullName evidence="9">Amino acid adenylation domain-containing protein</fullName>
    </submittedName>
</protein>
<dbReference type="InterPro" id="IPR020845">
    <property type="entry name" value="AMP-binding_CS"/>
</dbReference>
<evidence type="ECO:0000259" key="8">
    <source>
        <dbReference type="PROSITE" id="PS50075"/>
    </source>
</evidence>
<dbReference type="FunFam" id="3.40.50.980:FF:000001">
    <property type="entry name" value="Non-ribosomal peptide synthetase"/>
    <property type="match status" value="1"/>
</dbReference>
<dbReference type="InterPro" id="IPR057737">
    <property type="entry name" value="Condensation_MtbB-like"/>
</dbReference>
<dbReference type="InterPro" id="IPR009081">
    <property type="entry name" value="PP-bd_ACP"/>
</dbReference>
<dbReference type="GO" id="GO:0009403">
    <property type="term" value="P:toxin biosynthetic process"/>
    <property type="evidence" value="ECO:0007669"/>
    <property type="project" value="UniProtKB-ARBA"/>
</dbReference>
<dbReference type="Proteomes" id="UP000265828">
    <property type="component" value="Unassembled WGS sequence"/>
</dbReference>
<dbReference type="CDD" id="cd02440">
    <property type="entry name" value="AdoMet_MTases"/>
    <property type="match status" value="2"/>
</dbReference>
<dbReference type="EMBL" id="QRZI01000016">
    <property type="protein sequence ID" value="RGV60657.1"/>
    <property type="molecule type" value="Genomic_DNA"/>
</dbReference>
<dbReference type="GO" id="GO:0016874">
    <property type="term" value="F:ligase activity"/>
    <property type="evidence" value="ECO:0007669"/>
    <property type="project" value="UniProtKB-KW"/>
</dbReference>
<name>A0A395X2Y9_9FIRM</name>
<dbReference type="SUPFAM" id="SSF53335">
    <property type="entry name" value="S-adenosyl-L-methionine-dependent methyltransferases"/>
    <property type="match status" value="2"/>
</dbReference>
<keyword evidence="5" id="KW-0436">Ligase</keyword>
<dbReference type="Gene3D" id="3.40.50.150">
    <property type="entry name" value="Vaccinia Virus protein VP39"/>
    <property type="match status" value="2"/>
</dbReference>
<dbReference type="InterPro" id="IPR013217">
    <property type="entry name" value="Methyltransf_12"/>
</dbReference>
<dbReference type="InterPro" id="IPR010071">
    <property type="entry name" value="AA_adenyl_dom"/>
</dbReference>
<dbReference type="Pfam" id="PF00550">
    <property type="entry name" value="PP-binding"/>
    <property type="match status" value="3"/>
</dbReference>
<comment type="caution">
    <text evidence="9">The sequence shown here is derived from an EMBL/GenBank/DDBJ whole genome shotgun (WGS) entry which is preliminary data.</text>
</comment>
<dbReference type="PROSITE" id="PS00012">
    <property type="entry name" value="PHOSPHOPANTETHEINE"/>
    <property type="match status" value="1"/>
</dbReference>
<sequence length="2943" mass="337558">MEYIEIKEQIKQKLPVARDLGDSENLLELGLSSLTIMRLVNQWRKQGVKVSFGSLMENPTLEGWWALIQRSMKKKAGKKRAQESKITPEKDMKQPFPLTDVQYAYWVGRDEEQALGGIDCHAYLEFDGGNIDPERLEKAWNVLQYHHPMLRACFLEDGTQKILDKPYCEKIKVHDFSRMSSEEAEAMAVSVRERLSHRKLKIEEGEVAGIELTLFPENKARLHVDMALLVADVQSLQILLRDLASAYRGENLPKESKGWNFASYLERQKQEEGEERKNAEKYWKNRLEHLPKGPDLPLAKRPQEVEKTVFNRRIVRIEKEEWDHLQMRAKKYQTTPAMVLLTAYATVLERWSRNHRFLINIPFFNRKTEQQGLEDVIADFTTLLLLEIDCEGNPTFAELLDRIQKQLHEDMKYTAYSGVQVQRDLAQMYGDAWAVAPVVFACNLGTPLVNDTFRKELGQFSYMISQTPQVWNDFQSYEDENGVQLTWDSVDKLFPENMIPDMLECFENLLHELGKKDWNQRFDVLPEKRKREIEDTARTGVPERVECLHWAVMNHAEVCPEDIALIDAGSGRSVSYGELKTRATAVAAGISEKDIKGVPVALTLPRGIEQIEAALGILLSGNSYLPVSLSQPKDRRALIHEKTGVRYVVTNRELSEKLDWPEGTEILVMEGMEEGQENVRLPEVSPKDSAYIIMTSGSTGVPKGVEIAHESAWNTVQDINEKYHVTSADRALAVSAMDFDLSVYDVFGILGAGGTLVLLPEQERRNADYWLEQVLKYQITVWNSVPVLLDMLLIRAESMKQKLPIRAVMLSGDWIGMDLPQRVAAWTEDCQFVAMGGATEASIWSNYQNVTLPMPKNWKSIPYGKPLRYQAYRVVDEYGRDCPYWAEGELWIGGFGVAKGYRGDSALTGQKFITDQYGRWYRTGDLGRIWDDETIEFLGRKDHQVKIRGHRIELGEIEHAIQEFPGVAHAVVDTVSDGHGNKTLAAYIGAPIQEDSKVTTYLYGTDIFGGGWKELKDDVSNWQMQQERKTAYKNFLAYADQRCVQLMLETLIELGIFVSEKEVLSQKEIFEKGSITETQKNTVARWLEVLKKEGILREEDGRLSRTGKEVAVPEKAGDTETYFNKLKPYLKHMVTGNEVPLDVFYQKEPALAPNMLLRRIPGCEETVERLVQGLRLLAEERRKEPLQIIEIGTRDTAITRQFLNALEDVSAAYTYADSSKYFLQEAEKELAGYERVEFEMLNLEEGMDKQQMSLHSYDVVISVNALHRNIDAADAVKKVAELLKPNGILLMTDLVVRTYLQELTAAFLENGFADIRDKRKEAGLVTPDCLLWRECLSEAGLGEDCAVTERYGRCICCSRQQASVLSYHNGALREYLSEKLPEYMVPQNYHFMEQLPTLSNGKINRKQLREDFKEETAVIRFSKATTETEEKLLDIWKQLFGYENIGIEDNYFSLGGDSLIATRLISEVQKTFGCKITISTIFENLTVKSLAKAIEQSERKEEDTLQIKPNLEEAYHSFPLTDVQYAYWLGRSGLYELGNVATHCYFELDADGLDTECAETAWNLLIQRHGMMRVIIQPDGMQRILENTPQYHIDVTDIRQLEVTEKEKALDEKRAEMSHQVIQTDEWPLFDVRITKIEDQKHRIHISFDNIIFDGWSMFHLLDEWAEVYRNGKAEMSITLSFRDYVLGLEQIKSTSAYEKDKKYWEDRVETFADAPDLPLAKNESQITEQRFCRRSAKLSQKEWQSVKDAAGRLEVTPSVLLMSAYAETLRLWSSNKDFTLNLTQFDRKQLHPEVNNLVGDFTTLTLLEIKNAGNNFAERTKAIQKQLTEDLEHTAYGAVELERELKKKTGNMRGAIMPVVFTSGLGVEQWHEGKWLGKLNYNISQTPQVWLDHQVVEMDGCLCLFWDSVDELFYPGMLDEMFRAYTGLLHTLAVHPEIMQEKTASLVIAEISEKRRQANETAAEFEEKTLDGLFLEAADKFPDKEALVTCSRRMTYREIKEEAFYISGQLQSMGIKKEETVAVFMEKGWEQVVAVYGIMFAGAAYLPIDIHNPRERVEKILRDSGTRIILVQNQAYDQDTEWLHEWDCISVSELKTDSEYKAQENKAGDLAYVIYTSGTTGMPKGVMITHHNAVNTILDINARYQITEQDTAFGISNLHFDLSVYDVFGILGAGGKLVLPDPEYGKDPAHWIHWLNHENITVWNSVPAFVEMLAEYEEYQRQVTSQSLRLVMMSGDWVPVSLLGRIRNLFQNVEIVALGGATEGSIWSNHFEIPEVVPEDWKSIPYGKPLANQKYYVLDQNMEDCPDWVPGTLYIAGDGIAQGYLNDKEKTKEKFVVLDRTGERLYCTGDMGRYWNDGNIEFLGRLDNQVKIGGHRIELGELENALNSIPQIKESIVEVINKKYLIAFICFDKMKYVKIDEDIFWENGINELKKEVVKNEEEIFINSYGKSLEKISAMIIFQTFIEMGVKENCEYTSREFAELLNVNLEFQNLVKKWIDILIDEGMMVKTNLGVIICRRDEFEYDLYREMQECQEKERVLKLYKELKENIPATITILRNKYADVEIISKGEFKALPVVLEEISPLDKTMKDVLFSLYKMSLQITGTDSSVLEIGSRMRSNTKRYMDVLGNGGEFYYLDESSEYIDKALEIAGDVNRLKSITYDFKEPYLYIGELRHKMDIIVADNTLHRSYDIELTLSNFKEMLKSGGILLFKEYTIPNRLILNSVALLEKGFSMIQDLRKGTCMPLLSVDKWKELLKNAGFDNIMSFRLTAENAKCGTGETIFIARNHEEVNFISEAEIIERLKNIVPEYMIPKRIYEVVKIPLSANGKVNRNKLLNSIKQTDFDEKDEKQADINMTNFEKSVASVWQTILEKDILDKDSNFFQNGGDSLKAIRLVNALKEELGIEPKISWLFEAPTISEFAARIQQEMDSNNYMEDDGEI</sequence>
<dbReference type="Gene3D" id="3.30.559.30">
    <property type="entry name" value="Nonribosomal peptide synthetase, condensation domain"/>
    <property type="match status" value="2"/>
</dbReference>
<dbReference type="InterPro" id="IPR006162">
    <property type="entry name" value="Ppantetheine_attach_site"/>
</dbReference>
<dbReference type="InterPro" id="IPR036736">
    <property type="entry name" value="ACP-like_sf"/>
</dbReference>
<keyword evidence="6" id="KW-0677">Repeat</keyword>
<dbReference type="PROSITE" id="PS50075">
    <property type="entry name" value="CARRIER"/>
    <property type="match status" value="3"/>
</dbReference>
<evidence type="ECO:0000256" key="5">
    <source>
        <dbReference type="ARBA" id="ARBA00022598"/>
    </source>
</evidence>
<gene>
    <name evidence="9" type="ORF">DWW07_16455</name>
</gene>
<reference evidence="9 10" key="1">
    <citation type="submission" date="2018-08" db="EMBL/GenBank/DDBJ databases">
        <title>A genome reference for cultivated species of the human gut microbiota.</title>
        <authorList>
            <person name="Zou Y."/>
            <person name="Xue W."/>
            <person name="Luo G."/>
        </authorList>
    </citation>
    <scope>NUCLEOTIDE SEQUENCE [LARGE SCALE GENOMIC DNA]</scope>
    <source>
        <strain evidence="9 10">AF14-23</strain>
    </source>
</reference>